<dbReference type="EMBL" id="CALOZG010000085">
    <property type="protein sequence ID" value="CAH4037515.1"/>
    <property type="molecule type" value="Genomic_DNA"/>
</dbReference>
<gene>
    <name evidence="1" type="ORF">PIBRA_LOCUS13180</name>
</gene>
<dbReference type="AlphaFoldDB" id="A0A9P0XJK1"/>
<protein>
    <submittedName>
        <fullName evidence="1">Uncharacterized protein</fullName>
    </submittedName>
</protein>
<evidence type="ECO:0000313" key="2">
    <source>
        <dbReference type="Proteomes" id="UP001152562"/>
    </source>
</evidence>
<keyword evidence="2" id="KW-1185">Reference proteome</keyword>
<accession>A0A9P0XJK1</accession>
<organism evidence="1 2">
    <name type="scientific">Pieris brassicae</name>
    <name type="common">White butterfly</name>
    <name type="synonym">Large white butterfly</name>
    <dbReference type="NCBI Taxonomy" id="7116"/>
    <lineage>
        <taxon>Eukaryota</taxon>
        <taxon>Metazoa</taxon>
        <taxon>Ecdysozoa</taxon>
        <taxon>Arthropoda</taxon>
        <taxon>Hexapoda</taxon>
        <taxon>Insecta</taxon>
        <taxon>Pterygota</taxon>
        <taxon>Neoptera</taxon>
        <taxon>Endopterygota</taxon>
        <taxon>Lepidoptera</taxon>
        <taxon>Glossata</taxon>
        <taxon>Ditrysia</taxon>
        <taxon>Papilionoidea</taxon>
        <taxon>Pieridae</taxon>
        <taxon>Pierinae</taxon>
        <taxon>Pieris</taxon>
    </lineage>
</organism>
<proteinExistence type="predicted"/>
<sequence length="105" mass="11432">MVGVQVVPKGLPDEKLVEEIRSLHIKFGGRASAAYHIYKHSTEPLTAYVDQANSTIRSPSSSYMVSIGQEGDSRIISFTDANGSGIVLEKDGRVLLASFRASHRK</sequence>
<evidence type="ECO:0000313" key="1">
    <source>
        <dbReference type="EMBL" id="CAH4037515.1"/>
    </source>
</evidence>
<dbReference type="Proteomes" id="UP001152562">
    <property type="component" value="Unassembled WGS sequence"/>
</dbReference>
<name>A0A9P0XJK1_PIEBR</name>
<reference evidence="1" key="1">
    <citation type="submission" date="2022-05" db="EMBL/GenBank/DDBJ databases">
        <authorList>
            <person name="Okamura Y."/>
        </authorList>
    </citation>
    <scope>NUCLEOTIDE SEQUENCE</scope>
</reference>
<comment type="caution">
    <text evidence="1">The sequence shown here is derived from an EMBL/GenBank/DDBJ whole genome shotgun (WGS) entry which is preliminary data.</text>
</comment>